<dbReference type="Proteomes" id="UP000283841">
    <property type="component" value="Unassembled WGS sequence"/>
</dbReference>
<comment type="caution">
    <text evidence="2">The sequence shown here is derived from an EMBL/GenBank/DDBJ whole genome shotgun (WGS) entry which is preliminary data.</text>
</comment>
<evidence type="ECO:0000256" key="1">
    <source>
        <dbReference type="SAM" id="MobiDB-lite"/>
    </source>
</evidence>
<dbReference type="GeneID" id="39599540"/>
<dbReference type="InterPro" id="IPR012471">
    <property type="entry name" value="DUF1690"/>
</dbReference>
<feature type="compositionally biased region" description="Low complexity" evidence="1">
    <location>
        <begin position="94"/>
        <end position="103"/>
    </location>
</feature>
<dbReference type="VEuPathDB" id="FungiDB:C8Q69DRAFT_461647"/>
<evidence type="ECO:0008006" key="4">
    <source>
        <dbReference type="Google" id="ProtNLM"/>
    </source>
</evidence>
<feature type="compositionally biased region" description="Polar residues" evidence="1">
    <location>
        <begin position="1"/>
        <end position="11"/>
    </location>
</feature>
<sequence>MGAGSSKQEPSAGSKHVFASETPVQFSSNLVEALQSSAETDSSRAKSLELHIQARVAQELERIRQREQQTLAEIEKRLNEGTLSSGNTPPPPSSTSGYSVPTTFGPSKYTQEELSLDTPLVPFAGRDTSSTTFPTPAGENVQIDRDASRETVLKEIEQLKSKLEGRKRLAALDDNVDRARSGVVGCLKLNDRRPLDCWKEVEQFKKEVQKLEEAFVEKIIG</sequence>
<accession>A0A443HYR9</accession>
<evidence type="ECO:0000313" key="2">
    <source>
        <dbReference type="EMBL" id="RWQ96913.1"/>
    </source>
</evidence>
<protein>
    <recommendedName>
        <fullName evidence="4">Altered inheritance of mitochondria protein 13, mitochondrial</fullName>
    </recommendedName>
</protein>
<reference evidence="2 3" key="1">
    <citation type="journal article" date="2018" name="Front. Microbiol.">
        <title>Genomic and genetic insights into a cosmopolitan fungus, Paecilomyces variotii (Eurotiales).</title>
        <authorList>
            <person name="Urquhart A.S."/>
            <person name="Mondo S.J."/>
            <person name="Makela M.R."/>
            <person name="Hane J.K."/>
            <person name="Wiebenga A."/>
            <person name="He G."/>
            <person name="Mihaltcheva S."/>
            <person name="Pangilinan J."/>
            <person name="Lipzen A."/>
            <person name="Barry K."/>
            <person name="de Vries R.P."/>
            <person name="Grigoriev I.V."/>
            <person name="Idnurm A."/>
        </authorList>
    </citation>
    <scope>NUCLEOTIDE SEQUENCE [LARGE SCALE GENOMIC DNA]</scope>
    <source>
        <strain evidence="2 3">CBS 101075</strain>
    </source>
</reference>
<dbReference type="EMBL" id="RCNU01000003">
    <property type="protein sequence ID" value="RWQ96913.1"/>
    <property type="molecule type" value="Genomic_DNA"/>
</dbReference>
<evidence type="ECO:0000313" key="3">
    <source>
        <dbReference type="Proteomes" id="UP000283841"/>
    </source>
</evidence>
<name>A0A443HYR9_BYSSP</name>
<feature type="region of interest" description="Disordered" evidence="1">
    <location>
        <begin position="1"/>
        <end position="20"/>
    </location>
</feature>
<organism evidence="2 3">
    <name type="scientific">Byssochlamys spectabilis</name>
    <name type="common">Paecilomyces variotii</name>
    <dbReference type="NCBI Taxonomy" id="264951"/>
    <lineage>
        <taxon>Eukaryota</taxon>
        <taxon>Fungi</taxon>
        <taxon>Dikarya</taxon>
        <taxon>Ascomycota</taxon>
        <taxon>Pezizomycotina</taxon>
        <taxon>Eurotiomycetes</taxon>
        <taxon>Eurotiomycetidae</taxon>
        <taxon>Eurotiales</taxon>
        <taxon>Thermoascaceae</taxon>
        <taxon>Paecilomyces</taxon>
    </lineage>
</organism>
<feature type="region of interest" description="Disordered" evidence="1">
    <location>
        <begin position="71"/>
        <end position="107"/>
    </location>
</feature>
<dbReference type="RefSeq" id="XP_028486558.1">
    <property type="nucleotide sequence ID" value="XM_028630263.1"/>
</dbReference>
<dbReference type="STRING" id="264951.A0A443HYR9"/>
<dbReference type="AlphaFoldDB" id="A0A443HYR9"/>
<dbReference type="Pfam" id="PF07956">
    <property type="entry name" value="DUF1690"/>
    <property type="match status" value="2"/>
</dbReference>
<keyword evidence="3" id="KW-1185">Reference proteome</keyword>
<proteinExistence type="predicted"/>
<gene>
    <name evidence="2" type="ORF">C8Q69DRAFT_461647</name>
</gene>